<evidence type="ECO:0000256" key="2">
    <source>
        <dbReference type="SAM" id="SignalP"/>
    </source>
</evidence>
<feature type="chain" id="PRO_5038611232" description="Foldase protein PrsA" evidence="2">
    <location>
        <begin position="31"/>
        <end position="310"/>
    </location>
</feature>
<evidence type="ECO:0000256" key="1">
    <source>
        <dbReference type="SAM" id="MobiDB-lite"/>
    </source>
</evidence>
<evidence type="ECO:0000313" key="4">
    <source>
        <dbReference type="Proteomes" id="UP000070383"/>
    </source>
</evidence>
<organism evidence="3 4">
    <name type="scientific">Anaerococcus tetradius</name>
    <dbReference type="NCBI Taxonomy" id="33036"/>
    <lineage>
        <taxon>Bacteria</taxon>
        <taxon>Bacillati</taxon>
        <taxon>Bacillota</taxon>
        <taxon>Tissierellia</taxon>
        <taxon>Tissierellales</taxon>
        <taxon>Peptoniphilaceae</taxon>
        <taxon>Anaerococcus</taxon>
    </lineage>
</organism>
<proteinExistence type="predicted"/>
<accession>A0A133KIB2</accession>
<keyword evidence="4" id="KW-1185">Reference proteome</keyword>
<name>A0A133KIB2_9FIRM</name>
<dbReference type="EMBL" id="LRPM01000005">
    <property type="protein sequence ID" value="KWZ79210.1"/>
    <property type="molecule type" value="Genomic_DNA"/>
</dbReference>
<protein>
    <recommendedName>
        <fullName evidence="5">Foldase protein PrsA</fullName>
    </recommendedName>
</protein>
<feature type="region of interest" description="Disordered" evidence="1">
    <location>
        <begin position="46"/>
        <end position="73"/>
    </location>
</feature>
<dbReference type="OrthoDB" id="1693189at2"/>
<dbReference type="PATRIC" id="fig|33036.3.peg.271"/>
<evidence type="ECO:0000313" key="3">
    <source>
        <dbReference type="EMBL" id="KWZ79210.1"/>
    </source>
</evidence>
<dbReference type="Proteomes" id="UP000070383">
    <property type="component" value="Unassembled WGS sequence"/>
</dbReference>
<dbReference type="AlphaFoldDB" id="A0A133KIB2"/>
<sequence length="310" mass="35366">MIVKTGGYMKSKKILLAFALILGLSSCSNLTGNAKGNVSEQTIEKALKEDPDKDNNKDLLGDKVKADKEDSDKKDIGDALNKIDYAKIRQYIVDIGQFNPAILDELSDEDIKEYYVRAKAASEKTGYWDIKDFIFQELAKDYENYSNKFPLESIETLYNWPKSTDKVTDKYEDERKAIANLGYDEDEIAKISDKKLEEAFKKAYDKKPEGLYNDYVELAGEELFSKDSKSEDKTLKFGEKDSDYEEFKKSLVDNYEFKQDAVDKMTNDDIDKAYTRAQKKLEQTGFGDIGLIINELAKMYPGSSTMYPGE</sequence>
<reference evidence="4" key="1">
    <citation type="submission" date="2016-01" db="EMBL/GenBank/DDBJ databases">
        <authorList>
            <person name="Mitreva M."/>
            <person name="Pepin K.H."/>
            <person name="Mihindukulasuriya K.A."/>
            <person name="Fulton R."/>
            <person name="Fronick C."/>
            <person name="O'Laughlin M."/>
            <person name="Miner T."/>
            <person name="Herter B."/>
            <person name="Rosa B.A."/>
            <person name="Cordes M."/>
            <person name="Tomlinson C."/>
            <person name="Wollam A."/>
            <person name="Palsikar V.B."/>
            <person name="Mardis E.R."/>
            <person name="Wilson R.K."/>
        </authorList>
    </citation>
    <scope>NUCLEOTIDE SEQUENCE [LARGE SCALE GENOMIC DNA]</scope>
    <source>
        <strain evidence="4">MJR8151</strain>
    </source>
</reference>
<keyword evidence="2" id="KW-0732">Signal</keyword>
<comment type="caution">
    <text evidence="3">The sequence shown here is derived from an EMBL/GenBank/DDBJ whole genome shotgun (WGS) entry which is preliminary data.</text>
</comment>
<gene>
    <name evidence="3" type="ORF">HMPREF3200_00268</name>
</gene>
<evidence type="ECO:0008006" key="5">
    <source>
        <dbReference type="Google" id="ProtNLM"/>
    </source>
</evidence>
<feature type="signal peptide" evidence="2">
    <location>
        <begin position="1"/>
        <end position="30"/>
    </location>
</feature>
<dbReference type="PROSITE" id="PS51257">
    <property type="entry name" value="PROKAR_LIPOPROTEIN"/>
    <property type="match status" value="1"/>
</dbReference>